<accession>A0A7G7MRN9</accession>
<gene>
    <name evidence="2" type="ORF">H6H00_07845</name>
</gene>
<name>A0A7G7MRN9_9PSEU</name>
<feature type="transmembrane region" description="Helical" evidence="1">
    <location>
        <begin position="47"/>
        <end position="69"/>
    </location>
</feature>
<proteinExistence type="predicted"/>
<dbReference type="Proteomes" id="UP000515728">
    <property type="component" value="Chromosome"/>
</dbReference>
<evidence type="ECO:0000313" key="2">
    <source>
        <dbReference type="EMBL" id="QNG55450.1"/>
    </source>
</evidence>
<evidence type="ECO:0000256" key="1">
    <source>
        <dbReference type="SAM" id="Phobius"/>
    </source>
</evidence>
<organism evidence="2 3">
    <name type="scientific">Pseudonocardia petroleophila</name>
    <dbReference type="NCBI Taxonomy" id="37331"/>
    <lineage>
        <taxon>Bacteria</taxon>
        <taxon>Bacillati</taxon>
        <taxon>Actinomycetota</taxon>
        <taxon>Actinomycetes</taxon>
        <taxon>Pseudonocardiales</taxon>
        <taxon>Pseudonocardiaceae</taxon>
        <taxon>Pseudonocardia</taxon>
    </lineage>
</organism>
<evidence type="ECO:0000313" key="3">
    <source>
        <dbReference type="Proteomes" id="UP000515728"/>
    </source>
</evidence>
<dbReference type="EMBL" id="CP060131">
    <property type="protein sequence ID" value="QNG55450.1"/>
    <property type="molecule type" value="Genomic_DNA"/>
</dbReference>
<keyword evidence="3" id="KW-1185">Reference proteome</keyword>
<keyword evidence="1" id="KW-0812">Transmembrane</keyword>
<reference evidence="2 3" key="1">
    <citation type="submission" date="2020-08" db="EMBL/GenBank/DDBJ databases">
        <authorList>
            <person name="Mo P."/>
        </authorList>
    </citation>
    <scope>NUCLEOTIDE SEQUENCE [LARGE SCALE GENOMIC DNA]</scope>
    <source>
        <strain evidence="2 3">CGMCC 4.1532</strain>
    </source>
</reference>
<keyword evidence="1" id="KW-0472">Membrane</keyword>
<dbReference type="KEGG" id="ppel:H6H00_07845"/>
<keyword evidence="1" id="KW-1133">Transmembrane helix</keyword>
<protein>
    <submittedName>
        <fullName evidence="2">Uncharacterized protein</fullName>
    </submittedName>
</protein>
<sequence>MPVRRVKVILSERRNQAHPVRTVVDIQEGGAVGELLRSNLIGSQLTVALRFALLAALTLGLLPLAFALFPEIGRTEVLGLRLPWLLLGVLVYPFLLGLGWWHTRTAERVEQNFADHVQD</sequence>
<feature type="transmembrane region" description="Helical" evidence="1">
    <location>
        <begin position="81"/>
        <end position="101"/>
    </location>
</feature>
<dbReference type="AlphaFoldDB" id="A0A7G7MRN9"/>